<feature type="compositionally biased region" description="Polar residues" evidence="5">
    <location>
        <begin position="441"/>
        <end position="451"/>
    </location>
</feature>
<evidence type="ECO:0000256" key="2">
    <source>
        <dbReference type="ARBA" id="ARBA00022737"/>
    </source>
</evidence>
<protein>
    <submittedName>
        <fullName evidence="8">SAM domain-containing protein</fullName>
    </submittedName>
</protein>
<organism evidence="7 8">
    <name type="scientific">Parascaris univalens</name>
    <name type="common">Nematode worm</name>
    <dbReference type="NCBI Taxonomy" id="6257"/>
    <lineage>
        <taxon>Eukaryota</taxon>
        <taxon>Metazoa</taxon>
        <taxon>Ecdysozoa</taxon>
        <taxon>Nematoda</taxon>
        <taxon>Chromadorea</taxon>
        <taxon>Rhabditida</taxon>
        <taxon>Spirurina</taxon>
        <taxon>Ascaridomorpha</taxon>
        <taxon>Ascaridoidea</taxon>
        <taxon>Ascarididae</taxon>
        <taxon>Parascaris</taxon>
    </lineage>
</organism>
<feature type="domain" description="SAM" evidence="6">
    <location>
        <begin position="707"/>
        <end position="770"/>
    </location>
</feature>
<keyword evidence="7" id="KW-1185">Reference proteome</keyword>
<dbReference type="PANTHER" id="PTHR12587">
    <property type="entry name" value="LAR INTERACTING PROTEIN LIP -RELATED PROTEIN"/>
    <property type="match status" value="1"/>
</dbReference>
<feature type="region of interest" description="Disordered" evidence="5">
    <location>
        <begin position="81"/>
        <end position="106"/>
    </location>
</feature>
<dbReference type="CDD" id="cd09566">
    <property type="entry name" value="SAM_liprin-beta1_2_repeat2"/>
    <property type="match status" value="1"/>
</dbReference>
<feature type="compositionally biased region" description="Low complexity" evidence="5">
    <location>
        <begin position="466"/>
        <end position="491"/>
    </location>
</feature>
<dbReference type="SMART" id="SM00454">
    <property type="entry name" value="SAM"/>
    <property type="match status" value="3"/>
</dbReference>
<dbReference type="GO" id="GO:0048786">
    <property type="term" value="C:presynaptic active zone"/>
    <property type="evidence" value="ECO:0007669"/>
    <property type="project" value="TreeGrafter"/>
</dbReference>
<keyword evidence="2" id="KW-0677">Repeat</keyword>
<dbReference type="InterPro" id="IPR029515">
    <property type="entry name" value="Liprin"/>
</dbReference>
<feature type="region of interest" description="Disordered" evidence="5">
    <location>
        <begin position="401"/>
        <end position="492"/>
    </location>
</feature>
<dbReference type="InterPro" id="IPR037617">
    <property type="entry name" value="LIPB1/2_SAM_1"/>
</dbReference>
<feature type="compositionally biased region" description="Low complexity" evidence="5">
    <location>
        <begin position="424"/>
        <end position="440"/>
    </location>
</feature>
<dbReference type="PANTHER" id="PTHR12587:SF14">
    <property type="entry name" value="AT31531P"/>
    <property type="match status" value="1"/>
</dbReference>
<dbReference type="Proteomes" id="UP000887569">
    <property type="component" value="Unplaced"/>
</dbReference>
<feature type="domain" description="SAM" evidence="6">
    <location>
        <begin position="635"/>
        <end position="699"/>
    </location>
</feature>
<reference evidence="8" key="1">
    <citation type="submission" date="2022-11" db="UniProtKB">
        <authorList>
            <consortium name="WormBaseParasite"/>
        </authorList>
    </citation>
    <scope>IDENTIFICATION</scope>
</reference>
<dbReference type="PROSITE" id="PS50105">
    <property type="entry name" value="SAM_DOMAIN"/>
    <property type="match status" value="2"/>
</dbReference>
<evidence type="ECO:0000259" key="6">
    <source>
        <dbReference type="PROSITE" id="PS50105"/>
    </source>
</evidence>
<evidence type="ECO:0000256" key="3">
    <source>
        <dbReference type="ARBA" id="ARBA00023054"/>
    </source>
</evidence>
<sequence length="944" mass="105178">MEVDGFAEANQLLCSALEQLDSIIANGSQSRGHKVSAKYMMDNHHVSLNGDAMSTTNDYNSRNAKVLNWNSTVENWNECGEEVNRNSGTSSGEESPPSDIPASSSISNAPNIFEAFLRAIDKNELMERPDLETQLKIMNWLCGVDDHRMSPSPSMSTVSCPEYPELQEKLHRLAMARDSLSLQVTVLTEQVGAQKEKIRDLENLLASKRNKLDSTEELLQDHADSCGDLESKKLDLMAEVSNLKLKYATLEREKFETERKLRLSQAEIEHLNESMQGFLMQHQLHPQLHNVHLQAQCPFPHAMLADAMRVGTDSANEMEQLRIAVQRLIVDNEQKNIQINSLRNALDEHCRNERELAAFSSPSSVMLRAAANPGEFQQPFDINAQLRKLLTEDVSDHIAHSSSFPTSLCSAQQPNASSSSRTPSAVQSSSSYTSSLSAASPQHSWSNSGTPRHQLHHGSSMLTAVGLPLASSSPGPSAPPSYRSPSSPAARQLAAELDELRRIGGEMQQHSSTFTSASLPRSLSSTKAASAFTLPRKKVSMASSGGVTVESDDEVMRGRQELTSIENHKLKRDRTRSSLRNLLGKLTRSTSQEIRSGDFRRGSTTRSTASARLASVGPVSGAIALRPPAEQFVEWNGEQICEWMAEIGFTIYVPEVARYVRSGRHLLSMSNHEFDKELLMKNPLHRKRLRCILNSIDRGISDAADCMDVHQVLRWLDEIGLPQYRDNFAENLIDGQLLTALTAQDLVEMKITSALHHATIARGVQFLRSVDFCVHRLEKRFNPDALNKGPCPNEVERWSHHCTCQWLKTIDLAEFTPNLLCAGIHGALMVHEPTFTAESLAEVLQMPAHKTLLRRHLTTHFNQLLGQEIISHKRDILAQPFVAQLTPSLKIRLMKKGFSLSRKKGKNEVFVEPEELVCPPLSSKLKYPQHFSENIVDRLMSSNV</sequence>
<evidence type="ECO:0000256" key="4">
    <source>
        <dbReference type="SAM" id="Coils"/>
    </source>
</evidence>
<keyword evidence="3 4" id="KW-0175">Coiled coil</keyword>
<dbReference type="Gene3D" id="1.10.150.50">
    <property type="entry name" value="Transcription Factor, Ets-1"/>
    <property type="match status" value="3"/>
</dbReference>
<dbReference type="GO" id="GO:0007528">
    <property type="term" value="P:neuromuscular junction development"/>
    <property type="evidence" value="ECO:0007669"/>
    <property type="project" value="TreeGrafter"/>
</dbReference>
<dbReference type="CDD" id="cd09563">
    <property type="entry name" value="SAM_liprin-beta1_2_repeat1"/>
    <property type="match status" value="1"/>
</dbReference>
<feature type="compositionally biased region" description="Polar residues" evidence="5">
    <location>
        <begin position="401"/>
        <end position="423"/>
    </location>
</feature>
<proteinExistence type="inferred from homology"/>
<dbReference type="SUPFAM" id="SSF47769">
    <property type="entry name" value="SAM/Pointed domain"/>
    <property type="match status" value="2"/>
</dbReference>
<dbReference type="Pfam" id="PF00536">
    <property type="entry name" value="SAM_1"/>
    <property type="match status" value="2"/>
</dbReference>
<comment type="similarity">
    <text evidence="1">Belongs to the liprin family. Liprin-beta subfamily.</text>
</comment>
<evidence type="ECO:0000313" key="8">
    <source>
        <dbReference type="WBParaSite" id="PgB07_g051_t04"/>
    </source>
</evidence>
<dbReference type="Pfam" id="PF26022">
    <property type="entry name" value="CC_Liprin_beta"/>
    <property type="match status" value="1"/>
</dbReference>
<dbReference type="Pfam" id="PF07647">
    <property type="entry name" value="SAM_2"/>
    <property type="match status" value="1"/>
</dbReference>
<dbReference type="InterPro" id="IPR037618">
    <property type="entry name" value="LIPB1/2_SAM_2nd"/>
</dbReference>
<dbReference type="InterPro" id="IPR013761">
    <property type="entry name" value="SAM/pointed_sf"/>
</dbReference>
<dbReference type="InterPro" id="IPR058914">
    <property type="entry name" value="LIPB1/2_CC"/>
</dbReference>
<dbReference type="InterPro" id="IPR001660">
    <property type="entry name" value="SAM"/>
</dbReference>
<evidence type="ECO:0000313" key="7">
    <source>
        <dbReference type="Proteomes" id="UP000887569"/>
    </source>
</evidence>
<name>A0A914ZL22_PARUN</name>
<feature type="coiled-coil region" evidence="4">
    <location>
        <begin position="184"/>
        <end position="267"/>
    </location>
</feature>
<evidence type="ECO:0000256" key="5">
    <source>
        <dbReference type="SAM" id="MobiDB-lite"/>
    </source>
</evidence>
<accession>A0A914ZL22</accession>
<feature type="compositionally biased region" description="Low complexity" evidence="5">
    <location>
        <begin position="87"/>
        <end position="106"/>
    </location>
</feature>
<dbReference type="AlphaFoldDB" id="A0A914ZL22"/>
<evidence type="ECO:0000256" key="1">
    <source>
        <dbReference type="ARBA" id="ARBA00007547"/>
    </source>
</evidence>
<dbReference type="WBParaSite" id="PgB07_g051_t04">
    <property type="protein sequence ID" value="PgB07_g051_t04"/>
    <property type="gene ID" value="PgB07_g051"/>
</dbReference>